<dbReference type="SUPFAM" id="SSF53448">
    <property type="entry name" value="Nucleotide-diphospho-sugar transferases"/>
    <property type="match status" value="1"/>
</dbReference>
<dbReference type="OrthoDB" id="396512at2"/>
<comment type="similarity">
    <text evidence="1">Belongs to the glycosyltransferase 2 family.</text>
</comment>
<dbReference type="PANTHER" id="PTHR22916:SF3">
    <property type="entry name" value="UDP-GLCNAC:BETAGAL BETA-1,3-N-ACETYLGLUCOSAMINYLTRANSFERASE-LIKE PROTEIN 1"/>
    <property type="match status" value="1"/>
</dbReference>
<feature type="domain" description="Glycosyltransferase 2-like" evidence="2">
    <location>
        <begin position="5"/>
        <end position="125"/>
    </location>
</feature>
<dbReference type="InterPro" id="IPR001173">
    <property type="entry name" value="Glyco_trans_2-like"/>
</dbReference>
<dbReference type="InterPro" id="IPR029044">
    <property type="entry name" value="Nucleotide-diphossugar_trans"/>
</dbReference>
<dbReference type="RefSeq" id="WP_034637590.1">
    <property type="nucleotide sequence ID" value="NZ_CBCSJC010000003.1"/>
</dbReference>
<dbReference type="eggNOG" id="COG1216">
    <property type="taxonomic scope" value="Bacteria"/>
</dbReference>
<gene>
    <name evidence="3" type="ORF">BAMA_17505</name>
</gene>
<accession>A0A073JYU5</accession>
<dbReference type="Proteomes" id="UP000027822">
    <property type="component" value="Unassembled WGS sequence"/>
</dbReference>
<proteinExistence type="inferred from homology"/>
<dbReference type="Gene3D" id="3.90.550.10">
    <property type="entry name" value="Spore Coat Polysaccharide Biosynthesis Protein SpsA, Chain A"/>
    <property type="match status" value="1"/>
</dbReference>
<dbReference type="CDD" id="cd00761">
    <property type="entry name" value="Glyco_tranf_GTA_type"/>
    <property type="match status" value="1"/>
</dbReference>
<dbReference type="AlphaFoldDB" id="A0A073JYU5"/>
<keyword evidence="4" id="KW-1185">Reference proteome</keyword>
<protein>
    <submittedName>
        <fullName evidence="3">Glycosyl transferase family 2</fullName>
    </submittedName>
</protein>
<evidence type="ECO:0000313" key="3">
    <source>
        <dbReference type="EMBL" id="KEK20239.1"/>
    </source>
</evidence>
<organism evidence="3 4">
    <name type="scientific">Bacillus manliponensis</name>
    <dbReference type="NCBI Taxonomy" id="574376"/>
    <lineage>
        <taxon>Bacteria</taxon>
        <taxon>Bacillati</taxon>
        <taxon>Bacillota</taxon>
        <taxon>Bacilli</taxon>
        <taxon>Bacillales</taxon>
        <taxon>Bacillaceae</taxon>
        <taxon>Bacillus</taxon>
        <taxon>Bacillus cereus group</taxon>
    </lineage>
</organism>
<dbReference type="PANTHER" id="PTHR22916">
    <property type="entry name" value="GLYCOSYLTRANSFERASE"/>
    <property type="match status" value="1"/>
</dbReference>
<dbReference type="EMBL" id="JOTN01000004">
    <property type="protein sequence ID" value="KEK20239.1"/>
    <property type="molecule type" value="Genomic_DNA"/>
</dbReference>
<keyword evidence="3" id="KW-0808">Transferase</keyword>
<dbReference type="GO" id="GO:0016758">
    <property type="term" value="F:hexosyltransferase activity"/>
    <property type="evidence" value="ECO:0007669"/>
    <property type="project" value="UniProtKB-ARBA"/>
</dbReference>
<comment type="caution">
    <text evidence="3">The sequence shown here is derived from an EMBL/GenBank/DDBJ whole genome shotgun (WGS) entry which is preliminary data.</text>
</comment>
<reference evidence="3 4" key="1">
    <citation type="submission" date="2014-06" db="EMBL/GenBank/DDBJ databases">
        <title>Draft genome sequence of Bacillus manliponensis JCM 15802 (MCCC 1A00708).</title>
        <authorList>
            <person name="Lai Q."/>
            <person name="Liu Y."/>
            <person name="Shao Z."/>
        </authorList>
    </citation>
    <scope>NUCLEOTIDE SEQUENCE [LARGE SCALE GENOMIC DNA]</scope>
    <source>
        <strain evidence="3 4">JCM 15802</strain>
    </source>
</reference>
<dbReference type="Pfam" id="PF00535">
    <property type="entry name" value="Glycos_transf_2"/>
    <property type="match status" value="1"/>
</dbReference>
<dbReference type="STRING" id="574376.BAMA_17505"/>
<name>A0A073JYU5_9BACI</name>
<evidence type="ECO:0000313" key="4">
    <source>
        <dbReference type="Proteomes" id="UP000027822"/>
    </source>
</evidence>
<evidence type="ECO:0000256" key="1">
    <source>
        <dbReference type="ARBA" id="ARBA00006739"/>
    </source>
</evidence>
<sequence length="434" mass="49256">MPILSIIIPIFNVEKYLDKCLGSILNQDFNDYEIILVNNGSTDSSGEICDIYASEHNNIKVVHLKKNLLPAGARNIGLLAAVGEYIHFCDSDDYYVAGSFSRIADLLYDQLPSVLMGQFICAPEKGAFICNDIQLNPEVFTHRNASIMAEYLLSLPNMLYAPWRLIAKRALLISNKLTFPEGCHSEDEEWFPKVICSAGSFALLTEPFYYYRPRVTGSVTSSKTFLNSKSHLAVAINLLRFLYKNKYTDARRDFIYSRVNFLIGLFATRCDTFNTKQLHELADLIENNLDLLPMLDELSYSNHLFEFINNHGSYIGVCLYQTLVIKTTLKLIYGKENKDIYIFPTGYNGEGTARILKNAGYNVKGFIDNSILKNECTIDELPVNLPSILKNMPPEKRNHIFVMVTTQRDNVAQSVMKQLSDLGLDKSQFVSRIY</sequence>
<evidence type="ECO:0000259" key="2">
    <source>
        <dbReference type="Pfam" id="PF00535"/>
    </source>
</evidence>